<accession>A0A2R6XI59</accession>
<dbReference type="Gramene" id="Mp8g07580.2">
    <property type="protein sequence ID" value="Mp8g07580.2.cds"/>
    <property type="gene ID" value="Mp8g07580"/>
</dbReference>
<sequence length="55" mass="6374">MCSRNTSLRLSCRLRKCALTLRFHRCSRILTPTIKPLSSTNMISLHVREWATLSL</sequence>
<proteinExistence type="predicted"/>
<evidence type="ECO:0000313" key="2">
    <source>
        <dbReference type="Proteomes" id="UP000244005"/>
    </source>
</evidence>
<dbReference type="EMBL" id="KZ772685">
    <property type="protein sequence ID" value="PTQ45797.1"/>
    <property type="molecule type" value="Genomic_DNA"/>
</dbReference>
<dbReference type="Gramene" id="Mp8g07580.1">
    <property type="protein sequence ID" value="Mp8g07580.1.cds"/>
    <property type="gene ID" value="Mp8g07580"/>
</dbReference>
<dbReference type="EMBL" id="KZ772685">
    <property type="protein sequence ID" value="PTQ45798.1"/>
    <property type="molecule type" value="Genomic_DNA"/>
</dbReference>
<name>A0A2R6XI59_MARPO</name>
<protein>
    <submittedName>
        <fullName evidence="1">Uncharacterized protein</fullName>
    </submittedName>
</protein>
<dbReference type="AlphaFoldDB" id="A0A2R6XI59"/>
<organism evidence="1 2">
    <name type="scientific">Marchantia polymorpha</name>
    <name type="common">Common liverwort</name>
    <name type="synonym">Marchantia aquatica</name>
    <dbReference type="NCBI Taxonomy" id="3197"/>
    <lineage>
        <taxon>Eukaryota</taxon>
        <taxon>Viridiplantae</taxon>
        <taxon>Streptophyta</taxon>
        <taxon>Embryophyta</taxon>
        <taxon>Marchantiophyta</taxon>
        <taxon>Marchantiopsida</taxon>
        <taxon>Marchantiidae</taxon>
        <taxon>Marchantiales</taxon>
        <taxon>Marchantiaceae</taxon>
        <taxon>Marchantia</taxon>
    </lineage>
</organism>
<evidence type="ECO:0000313" key="1">
    <source>
        <dbReference type="EMBL" id="PTQ45797.1"/>
    </source>
</evidence>
<dbReference type="Proteomes" id="UP000244005">
    <property type="component" value="Unassembled WGS sequence"/>
</dbReference>
<reference evidence="2" key="1">
    <citation type="journal article" date="2017" name="Cell">
        <title>Insights into land plant evolution garnered from the Marchantia polymorpha genome.</title>
        <authorList>
            <person name="Bowman J.L."/>
            <person name="Kohchi T."/>
            <person name="Yamato K.T."/>
            <person name="Jenkins J."/>
            <person name="Shu S."/>
            <person name="Ishizaki K."/>
            <person name="Yamaoka S."/>
            <person name="Nishihama R."/>
            <person name="Nakamura Y."/>
            <person name="Berger F."/>
            <person name="Adam C."/>
            <person name="Aki S.S."/>
            <person name="Althoff F."/>
            <person name="Araki T."/>
            <person name="Arteaga-Vazquez M.A."/>
            <person name="Balasubrmanian S."/>
            <person name="Barry K."/>
            <person name="Bauer D."/>
            <person name="Boehm C.R."/>
            <person name="Briginshaw L."/>
            <person name="Caballero-Perez J."/>
            <person name="Catarino B."/>
            <person name="Chen F."/>
            <person name="Chiyoda S."/>
            <person name="Chovatia M."/>
            <person name="Davies K.M."/>
            <person name="Delmans M."/>
            <person name="Demura T."/>
            <person name="Dierschke T."/>
            <person name="Dolan L."/>
            <person name="Dorantes-Acosta A.E."/>
            <person name="Eklund D.M."/>
            <person name="Florent S.N."/>
            <person name="Flores-Sandoval E."/>
            <person name="Fujiyama A."/>
            <person name="Fukuzawa H."/>
            <person name="Galik B."/>
            <person name="Grimanelli D."/>
            <person name="Grimwood J."/>
            <person name="Grossniklaus U."/>
            <person name="Hamada T."/>
            <person name="Haseloff J."/>
            <person name="Hetherington A.J."/>
            <person name="Higo A."/>
            <person name="Hirakawa Y."/>
            <person name="Hundley H.N."/>
            <person name="Ikeda Y."/>
            <person name="Inoue K."/>
            <person name="Inoue S.I."/>
            <person name="Ishida S."/>
            <person name="Jia Q."/>
            <person name="Kakita M."/>
            <person name="Kanazawa T."/>
            <person name="Kawai Y."/>
            <person name="Kawashima T."/>
            <person name="Kennedy M."/>
            <person name="Kinose K."/>
            <person name="Kinoshita T."/>
            <person name="Kohara Y."/>
            <person name="Koide E."/>
            <person name="Komatsu K."/>
            <person name="Kopischke S."/>
            <person name="Kubo M."/>
            <person name="Kyozuka J."/>
            <person name="Lagercrantz U."/>
            <person name="Lin S.S."/>
            <person name="Lindquist E."/>
            <person name="Lipzen A.M."/>
            <person name="Lu C.W."/>
            <person name="De Luna E."/>
            <person name="Martienssen R.A."/>
            <person name="Minamino N."/>
            <person name="Mizutani M."/>
            <person name="Mizutani M."/>
            <person name="Mochizuki N."/>
            <person name="Monte I."/>
            <person name="Mosher R."/>
            <person name="Nagasaki H."/>
            <person name="Nakagami H."/>
            <person name="Naramoto S."/>
            <person name="Nishitani K."/>
            <person name="Ohtani M."/>
            <person name="Okamoto T."/>
            <person name="Okumura M."/>
            <person name="Phillips J."/>
            <person name="Pollak B."/>
            <person name="Reinders A."/>
            <person name="Rovekamp M."/>
            <person name="Sano R."/>
            <person name="Sawa S."/>
            <person name="Schmid M.W."/>
            <person name="Shirakawa M."/>
            <person name="Solano R."/>
            <person name="Spunde A."/>
            <person name="Suetsugu N."/>
            <person name="Sugano S."/>
            <person name="Sugiyama A."/>
            <person name="Sun R."/>
            <person name="Suzuki Y."/>
            <person name="Takenaka M."/>
            <person name="Takezawa D."/>
            <person name="Tomogane H."/>
            <person name="Tsuzuki M."/>
            <person name="Ueda T."/>
            <person name="Umeda M."/>
            <person name="Ward J.M."/>
            <person name="Watanabe Y."/>
            <person name="Yazaki K."/>
            <person name="Yokoyama R."/>
            <person name="Yoshitake Y."/>
            <person name="Yotsui I."/>
            <person name="Zachgo S."/>
            <person name="Schmutz J."/>
        </authorList>
    </citation>
    <scope>NUCLEOTIDE SEQUENCE [LARGE SCALE GENOMIC DNA]</scope>
    <source>
        <strain evidence="2">Tak-1</strain>
    </source>
</reference>
<reference evidence="1" key="2">
    <citation type="submission" date="2017-12" db="EMBL/GenBank/DDBJ databases">
        <title>WGS assembly of Marchantia polymorpha.</title>
        <authorList>
            <person name="Bowman J.L."/>
            <person name="Kohchi T."/>
            <person name="Yamato K.T."/>
            <person name="Jenkins J."/>
            <person name="Shu S."/>
            <person name="Ishizaki K."/>
            <person name="Yamaoka S."/>
            <person name="Nishihama R."/>
            <person name="Nakamura Y."/>
            <person name="Berger F."/>
            <person name="Adam C."/>
            <person name="Aki S.S."/>
            <person name="Althoff F."/>
            <person name="Araki T."/>
            <person name="Arteaga-Vazquez M.A."/>
            <person name="Balasubrmanian S."/>
            <person name="Bauer D."/>
            <person name="Boehm C.R."/>
            <person name="Briginshaw L."/>
            <person name="Caballero-Perez J."/>
            <person name="Catarino B."/>
            <person name="Chen F."/>
            <person name="Chiyoda S."/>
            <person name="Chovatia M."/>
            <person name="Davies K.M."/>
            <person name="Delmans M."/>
            <person name="Demura T."/>
            <person name="Dierschke T."/>
            <person name="Dolan L."/>
            <person name="Dorantes-Acosta A.E."/>
            <person name="Eklund D.M."/>
            <person name="Florent S.N."/>
            <person name="Flores-Sandoval E."/>
            <person name="Fujiyama A."/>
            <person name="Fukuzawa H."/>
            <person name="Galik B."/>
            <person name="Grimanelli D."/>
            <person name="Grimwood J."/>
            <person name="Grossniklaus U."/>
            <person name="Hamada T."/>
            <person name="Haseloff J."/>
            <person name="Hetherington A.J."/>
            <person name="Higo A."/>
            <person name="Hirakawa Y."/>
            <person name="Hundley H.N."/>
            <person name="Ikeda Y."/>
            <person name="Inoue K."/>
            <person name="Inoue S."/>
            <person name="Ishida S."/>
            <person name="Jia Q."/>
            <person name="Kakita M."/>
            <person name="Kanazawa T."/>
            <person name="Kawai Y."/>
            <person name="Kawashima T."/>
            <person name="Kennedy M."/>
            <person name="Kinose K."/>
            <person name="Kinoshita T."/>
            <person name="Kohara Y."/>
            <person name="Koide E."/>
            <person name="Komatsu K."/>
            <person name="Kopischke S."/>
            <person name="Kubo M."/>
            <person name="Kyozuka J."/>
            <person name="Lagercrantz U."/>
            <person name="Lin S.S."/>
            <person name="Lindquist E."/>
            <person name="Lipzen A.M."/>
            <person name="Lu C."/>
            <person name="Luna E.D."/>
            <person name="Martienssen R.A."/>
            <person name="Minamino N."/>
            <person name="Mizutani M."/>
            <person name="Mizutani M."/>
            <person name="Mochizuki N."/>
            <person name="Monte I."/>
            <person name="Mosher R."/>
            <person name="Nagasaki H."/>
            <person name="Nakagami H."/>
            <person name="Naramoto S."/>
            <person name="Nishitani K."/>
            <person name="Ohtani M."/>
            <person name="Okamoto T."/>
            <person name="Okumura M."/>
            <person name="Phillips J."/>
            <person name="Pollak B."/>
            <person name="Reinders A."/>
            <person name="Roevekamp M."/>
            <person name="Sano R."/>
            <person name="Sawa S."/>
            <person name="Schmid M.W."/>
            <person name="Shirakawa M."/>
            <person name="Solano R."/>
            <person name="Spunde A."/>
            <person name="Suetsugu N."/>
            <person name="Sugano S."/>
            <person name="Sugiyama A."/>
            <person name="Sun R."/>
            <person name="Suzuki Y."/>
            <person name="Takenaka M."/>
            <person name="Takezawa D."/>
            <person name="Tomogane H."/>
            <person name="Tsuzuki M."/>
            <person name="Ueda T."/>
            <person name="Umeda M."/>
            <person name="Ward J.M."/>
            <person name="Watanabe Y."/>
            <person name="Yazaki K."/>
            <person name="Yokoyama R."/>
            <person name="Yoshitake Y."/>
            <person name="Yotsui I."/>
            <person name="Zachgo S."/>
            <person name="Schmutz J."/>
        </authorList>
    </citation>
    <scope>NUCLEOTIDE SEQUENCE [LARGE SCALE GENOMIC DNA]</scope>
    <source>
        <strain evidence="1">Tak-1</strain>
    </source>
</reference>
<gene>
    <name evidence="1" type="ORF">MARPO_0013s0035</name>
</gene>
<keyword evidence="2" id="KW-1185">Reference proteome</keyword>